<dbReference type="SMART" id="SM00347">
    <property type="entry name" value="HTH_MARR"/>
    <property type="match status" value="1"/>
</dbReference>
<feature type="domain" description="HTH marR-type" evidence="5">
    <location>
        <begin position="140"/>
        <end position="274"/>
    </location>
</feature>
<dbReference type="PROSITE" id="PS50995">
    <property type="entry name" value="HTH_MARR_2"/>
    <property type="match status" value="1"/>
</dbReference>
<dbReference type="SUPFAM" id="SSF46785">
    <property type="entry name" value="Winged helix' DNA-binding domain"/>
    <property type="match status" value="1"/>
</dbReference>
<protein>
    <submittedName>
        <fullName evidence="6">MarR family transcriptional regulator</fullName>
    </submittedName>
</protein>
<accession>A0A5C8ZIA2</accession>
<dbReference type="Pfam" id="PF01047">
    <property type="entry name" value="MarR"/>
    <property type="match status" value="1"/>
</dbReference>
<evidence type="ECO:0000256" key="3">
    <source>
        <dbReference type="ARBA" id="ARBA00023163"/>
    </source>
</evidence>
<dbReference type="AlphaFoldDB" id="A0A5C8ZIA2"/>
<dbReference type="InterPro" id="IPR000835">
    <property type="entry name" value="HTH_MarR-typ"/>
</dbReference>
<dbReference type="GO" id="GO:0006950">
    <property type="term" value="P:response to stress"/>
    <property type="evidence" value="ECO:0007669"/>
    <property type="project" value="TreeGrafter"/>
</dbReference>
<dbReference type="PANTHER" id="PTHR33164:SF94">
    <property type="entry name" value="TRANSCRIPTIONAL REGULATORY PROTEIN-RELATED"/>
    <property type="match status" value="1"/>
</dbReference>
<name>A0A5C8ZIA2_9ACTN</name>
<evidence type="ECO:0000256" key="2">
    <source>
        <dbReference type="ARBA" id="ARBA00023125"/>
    </source>
</evidence>
<dbReference type="Gene3D" id="1.10.10.10">
    <property type="entry name" value="Winged helix-like DNA-binding domain superfamily/Winged helix DNA-binding domain"/>
    <property type="match status" value="1"/>
</dbReference>
<dbReference type="InterPro" id="IPR036390">
    <property type="entry name" value="WH_DNA-bd_sf"/>
</dbReference>
<keyword evidence="7" id="KW-1185">Reference proteome</keyword>
<evidence type="ECO:0000313" key="7">
    <source>
        <dbReference type="Proteomes" id="UP000321234"/>
    </source>
</evidence>
<dbReference type="GO" id="GO:0003677">
    <property type="term" value="F:DNA binding"/>
    <property type="evidence" value="ECO:0007669"/>
    <property type="project" value="UniProtKB-KW"/>
</dbReference>
<dbReference type="InterPro" id="IPR039422">
    <property type="entry name" value="MarR/SlyA-like"/>
</dbReference>
<evidence type="ECO:0000259" key="5">
    <source>
        <dbReference type="PROSITE" id="PS50995"/>
    </source>
</evidence>
<evidence type="ECO:0000313" key="6">
    <source>
        <dbReference type="EMBL" id="TXR57304.1"/>
    </source>
</evidence>
<feature type="compositionally biased region" description="Basic residues" evidence="4">
    <location>
        <begin position="1"/>
        <end position="23"/>
    </location>
</feature>
<reference evidence="6 7" key="1">
    <citation type="submission" date="2019-07" db="EMBL/GenBank/DDBJ databases">
        <title>Quadrisphaera sp. strain DD2A genome sequencing and assembly.</title>
        <authorList>
            <person name="Kim I."/>
        </authorList>
    </citation>
    <scope>NUCLEOTIDE SEQUENCE [LARGE SCALE GENOMIC DNA]</scope>
    <source>
        <strain evidence="6 7">DD2A</strain>
    </source>
</reference>
<proteinExistence type="predicted"/>
<keyword evidence="3" id="KW-0804">Transcription</keyword>
<keyword evidence="2" id="KW-0238">DNA-binding</keyword>
<gene>
    <name evidence="6" type="ORF">FMM08_03260</name>
</gene>
<dbReference type="EMBL" id="VKAC01000002">
    <property type="protein sequence ID" value="TXR57304.1"/>
    <property type="molecule type" value="Genomic_DNA"/>
</dbReference>
<comment type="caution">
    <text evidence="6">The sequence shown here is derived from an EMBL/GenBank/DDBJ whole genome shotgun (WGS) entry which is preliminary data.</text>
</comment>
<dbReference type="Proteomes" id="UP000321234">
    <property type="component" value="Unassembled WGS sequence"/>
</dbReference>
<sequence length="289" mass="30999">MAGHGRLHGAGRLRGARGRRHLARPAAARRPDRAARGGDDPDDRQGSAPGVRVRRRPRRPARGRGLRRARGAGRRARVREAAGPPRRRRPGGPARPRGGDGDRRARRLGAVDGRRPRALRPPAPGAAGLTEGRADDGSVTDDGVEDLVAASRALLGVVARSLAPALEEVTVPQFRLLVLASELGPVRSSDLAERLAVGGSTLTRSVDRLVAGGWLERRPGASDRREVLVATTEAGQRLVREVTDRRRDELARVVARMTPRDRALLARGAAAFRRAADEPLPEELSPYGG</sequence>
<dbReference type="GO" id="GO:0003700">
    <property type="term" value="F:DNA-binding transcription factor activity"/>
    <property type="evidence" value="ECO:0007669"/>
    <property type="project" value="InterPro"/>
</dbReference>
<organism evidence="6 7">
    <name type="scientific">Quadrisphaera setariae</name>
    <dbReference type="NCBI Taxonomy" id="2593304"/>
    <lineage>
        <taxon>Bacteria</taxon>
        <taxon>Bacillati</taxon>
        <taxon>Actinomycetota</taxon>
        <taxon>Actinomycetes</taxon>
        <taxon>Kineosporiales</taxon>
        <taxon>Kineosporiaceae</taxon>
        <taxon>Quadrisphaera</taxon>
    </lineage>
</organism>
<feature type="region of interest" description="Disordered" evidence="4">
    <location>
        <begin position="1"/>
        <end position="140"/>
    </location>
</feature>
<evidence type="ECO:0000256" key="4">
    <source>
        <dbReference type="SAM" id="MobiDB-lite"/>
    </source>
</evidence>
<evidence type="ECO:0000256" key="1">
    <source>
        <dbReference type="ARBA" id="ARBA00023015"/>
    </source>
</evidence>
<dbReference type="InterPro" id="IPR036388">
    <property type="entry name" value="WH-like_DNA-bd_sf"/>
</dbReference>
<feature type="compositionally biased region" description="Basic residues" evidence="4">
    <location>
        <begin position="52"/>
        <end position="77"/>
    </location>
</feature>
<keyword evidence="1" id="KW-0805">Transcription regulation</keyword>
<dbReference type="OrthoDB" id="3573114at2"/>
<dbReference type="InterPro" id="IPR023187">
    <property type="entry name" value="Tscrpt_reg_MarR-type_CS"/>
</dbReference>
<dbReference type="PROSITE" id="PS01117">
    <property type="entry name" value="HTH_MARR_1"/>
    <property type="match status" value="1"/>
</dbReference>
<feature type="compositionally biased region" description="Basic and acidic residues" evidence="4">
    <location>
        <begin position="29"/>
        <end position="45"/>
    </location>
</feature>
<dbReference type="PANTHER" id="PTHR33164">
    <property type="entry name" value="TRANSCRIPTIONAL REGULATOR, MARR FAMILY"/>
    <property type="match status" value="1"/>
</dbReference>
<dbReference type="PRINTS" id="PR00598">
    <property type="entry name" value="HTHMARR"/>
</dbReference>